<evidence type="ECO:0000313" key="12">
    <source>
        <dbReference type="Proteomes" id="UP000316213"/>
    </source>
</evidence>
<dbReference type="SUPFAM" id="SSF51445">
    <property type="entry name" value="(Trans)glycosidases"/>
    <property type="match status" value="1"/>
</dbReference>
<comment type="caution">
    <text evidence="11">The sequence shown here is derived from an EMBL/GenBank/DDBJ whole genome shotgun (WGS) entry which is preliminary data.</text>
</comment>
<organism evidence="11 12">
    <name type="scientific">Neorhodopirellula pilleata</name>
    <dbReference type="NCBI Taxonomy" id="2714738"/>
    <lineage>
        <taxon>Bacteria</taxon>
        <taxon>Pseudomonadati</taxon>
        <taxon>Planctomycetota</taxon>
        <taxon>Planctomycetia</taxon>
        <taxon>Pirellulales</taxon>
        <taxon>Pirellulaceae</taxon>
        <taxon>Neorhodopirellula</taxon>
    </lineage>
</organism>
<sequence>MRWMVCLAVACLVAGPVDGRLVEAGPATVRLHAEVSETHEAEHFAIGGRVAVVRDGDLSESLDVILHIKGTATYDVDYTLAPIIPITTSRSENEPSDVRVHFEPGQRFARVFIKPIDDDVGEGPESVRLELKAADGYQLGPPSTRSVVITIAGEVSRSARSNGLVIGPSDRQPDWVGDMQVSAINVDEADLPFSKATEILVGSHTNPWDAGAVWRLPRTFSEGDEVLVCFFAKGTRSDLPADNAPARLTVRLQVDGGNYDGEEQTFDLTGRWRPYLFRVTMSSNLPLGRSSLSFRLGHGRQRIALADWRLWNFGRGWDFGLPKPIHSYEGRDVDAAWRTERASSDKTQYEIGTAVNAKWVSPSAANAGAGRKSTTSDAERYRSIVLRYFDRITDENSQQWAMWVNNPAPATEMAAWAVRNKLKLRGHSVMWGDPVGWPSPPDLWKTYQRTLESEGEQAGVFYLRNRVAEHVRNNSLVGLNGTIGDSDRPIISEWDVVNHPILYDQMWDITGWEFLRAAIREARTLAHPATKFFINEDQVLSSPTHQNAAPLASVVEQFIDHQVPIDGIGFQSHFKSQQLPSIDGIGEVLDRFAAYGWQLHITEFDIDNVAIDDQTQADFTRDFLDLCAAHPAVTAFIVWGFWEGEHWRSSEGAAMWTTQWKLRPHGQVLLDHIALEKSR</sequence>
<reference evidence="11 12" key="1">
    <citation type="submission" date="2019-02" db="EMBL/GenBank/DDBJ databases">
        <title>Deep-cultivation of Planctomycetes and their phenomic and genomic characterization uncovers novel biology.</title>
        <authorList>
            <person name="Wiegand S."/>
            <person name="Jogler M."/>
            <person name="Boedeker C."/>
            <person name="Pinto D."/>
            <person name="Vollmers J."/>
            <person name="Rivas-Marin E."/>
            <person name="Kohn T."/>
            <person name="Peeters S.H."/>
            <person name="Heuer A."/>
            <person name="Rast P."/>
            <person name="Oberbeckmann S."/>
            <person name="Bunk B."/>
            <person name="Jeske O."/>
            <person name="Meyerdierks A."/>
            <person name="Storesund J.E."/>
            <person name="Kallscheuer N."/>
            <person name="Luecker S."/>
            <person name="Lage O.M."/>
            <person name="Pohl T."/>
            <person name="Merkel B.J."/>
            <person name="Hornburger P."/>
            <person name="Mueller R.-W."/>
            <person name="Bruemmer F."/>
            <person name="Labrenz M."/>
            <person name="Spormann A.M."/>
            <person name="Op Den Camp H."/>
            <person name="Overmann J."/>
            <person name="Amann R."/>
            <person name="Jetten M.S.M."/>
            <person name="Mascher T."/>
            <person name="Medema M.H."/>
            <person name="Devos D.P."/>
            <person name="Kaster A.-K."/>
            <person name="Ovreas L."/>
            <person name="Rohde M."/>
            <person name="Galperin M.Y."/>
            <person name="Jogler C."/>
        </authorList>
    </citation>
    <scope>NUCLEOTIDE SEQUENCE [LARGE SCALE GENOMIC DNA]</scope>
    <source>
        <strain evidence="11 12">Pla100</strain>
    </source>
</reference>
<dbReference type="PANTHER" id="PTHR31490:SF88">
    <property type="entry name" value="BETA-XYLANASE"/>
    <property type="match status" value="1"/>
</dbReference>
<keyword evidence="4" id="KW-0732">Signal</keyword>
<name>A0A5C6A1A2_9BACT</name>
<evidence type="ECO:0000256" key="9">
    <source>
        <dbReference type="RuleBase" id="RU361174"/>
    </source>
</evidence>
<evidence type="ECO:0000259" key="10">
    <source>
        <dbReference type="PROSITE" id="PS51760"/>
    </source>
</evidence>
<dbReference type="AlphaFoldDB" id="A0A5C6A1A2"/>
<keyword evidence="12" id="KW-1185">Reference proteome</keyword>
<evidence type="ECO:0000313" key="11">
    <source>
        <dbReference type="EMBL" id="TWT93031.1"/>
    </source>
</evidence>
<evidence type="ECO:0000256" key="4">
    <source>
        <dbReference type="ARBA" id="ARBA00022729"/>
    </source>
</evidence>
<dbReference type="GO" id="GO:0031176">
    <property type="term" value="F:endo-1,4-beta-xylanase activity"/>
    <property type="evidence" value="ECO:0007669"/>
    <property type="project" value="UniProtKB-EC"/>
</dbReference>
<evidence type="ECO:0000256" key="8">
    <source>
        <dbReference type="ARBA" id="ARBA00023326"/>
    </source>
</evidence>
<dbReference type="Proteomes" id="UP000316213">
    <property type="component" value="Unassembled WGS sequence"/>
</dbReference>
<keyword evidence="6 9" id="KW-0119">Carbohydrate metabolism</keyword>
<evidence type="ECO:0000256" key="7">
    <source>
        <dbReference type="ARBA" id="ARBA00023295"/>
    </source>
</evidence>
<dbReference type="SMART" id="SM00633">
    <property type="entry name" value="Glyco_10"/>
    <property type="match status" value="1"/>
</dbReference>
<dbReference type="Pfam" id="PF00331">
    <property type="entry name" value="Glyco_hydro_10"/>
    <property type="match status" value="1"/>
</dbReference>
<comment type="similarity">
    <text evidence="2 9">Belongs to the glycosyl hydrolase 10 (cellulase F) family.</text>
</comment>
<evidence type="ECO:0000256" key="1">
    <source>
        <dbReference type="ARBA" id="ARBA00000681"/>
    </source>
</evidence>
<dbReference type="Gene3D" id="3.20.20.80">
    <property type="entry name" value="Glycosidases"/>
    <property type="match status" value="1"/>
</dbReference>
<dbReference type="SUPFAM" id="SSF141072">
    <property type="entry name" value="CalX-like"/>
    <property type="match status" value="1"/>
</dbReference>
<dbReference type="Gene3D" id="2.60.120.260">
    <property type="entry name" value="Galactose-binding domain-like"/>
    <property type="match status" value="1"/>
</dbReference>
<dbReference type="InterPro" id="IPR038081">
    <property type="entry name" value="CalX-like_sf"/>
</dbReference>
<dbReference type="PROSITE" id="PS51760">
    <property type="entry name" value="GH10_2"/>
    <property type="match status" value="1"/>
</dbReference>
<keyword evidence="7 9" id="KW-0326">Glycosidase</keyword>
<dbReference type="SUPFAM" id="SSF49785">
    <property type="entry name" value="Galactose-binding domain-like"/>
    <property type="match status" value="1"/>
</dbReference>
<dbReference type="PANTHER" id="PTHR31490">
    <property type="entry name" value="GLYCOSYL HYDROLASE"/>
    <property type="match status" value="1"/>
</dbReference>
<dbReference type="EC" id="3.2.1.8" evidence="9"/>
<dbReference type="InterPro" id="IPR008979">
    <property type="entry name" value="Galactose-bd-like_sf"/>
</dbReference>
<dbReference type="PRINTS" id="PR00134">
    <property type="entry name" value="GLHYDRLASE10"/>
</dbReference>
<evidence type="ECO:0000256" key="3">
    <source>
        <dbReference type="ARBA" id="ARBA00022651"/>
    </source>
</evidence>
<evidence type="ECO:0000256" key="6">
    <source>
        <dbReference type="ARBA" id="ARBA00023277"/>
    </source>
</evidence>
<feature type="domain" description="GH10" evidence="10">
    <location>
        <begin position="354"/>
        <end position="672"/>
    </location>
</feature>
<keyword evidence="5 9" id="KW-0378">Hydrolase</keyword>
<evidence type="ECO:0000256" key="5">
    <source>
        <dbReference type="ARBA" id="ARBA00022801"/>
    </source>
</evidence>
<evidence type="ECO:0000256" key="2">
    <source>
        <dbReference type="ARBA" id="ARBA00007495"/>
    </source>
</evidence>
<keyword evidence="8 9" id="KW-0624">Polysaccharide degradation</keyword>
<accession>A0A5C6A1A2</accession>
<dbReference type="InterPro" id="IPR017853">
    <property type="entry name" value="GH"/>
</dbReference>
<dbReference type="Gene3D" id="2.60.40.2030">
    <property type="match status" value="1"/>
</dbReference>
<comment type="catalytic activity">
    <reaction evidence="1 9">
        <text>Endohydrolysis of (1-&gt;4)-beta-D-xylosidic linkages in xylans.</text>
        <dbReference type="EC" id="3.2.1.8"/>
    </reaction>
</comment>
<dbReference type="GO" id="GO:0045493">
    <property type="term" value="P:xylan catabolic process"/>
    <property type="evidence" value="ECO:0007669"/>
    <property type="project" value="UniProtKB-KW"/>
</dbReference>
<dbReference type="InterPro" id="IPR001000">
    <property type="entry name" value="GH10_dom"/>
</dbReference>
<dbReference type="InterPro" id="IPR044846">
    <property type="entry name" value="GH10"/>
</dbReference>
<gene>
    <name evidence="11" type="primary">xynA_2</name>
    <name evidence="11" type="ORF">Pla100_43470</name>
</gene>
<keyword evidence="3 11" id="KW-0858">Xylan degradation</keyword>
<dbReference type="EMBL" id="SJPM01000010">
    <property type="protein sequence ID" value="TWT93031.1"/>
    <property type="molecule type" value="Genomic_DNA"/>
</dbReference>
<protein>
    <recommendedName>
        <fullName evidence="9">Beta-xylanase</fullName>
        <ecNumber evidence="9">3.2.1.8</ecNumber>
    </recommendedName>
</protein>
<proteinExistence type="inferred from homology"/>